<dbReference type="Proteomes" id="UP000434241">
    <property type="component" value="Unassembled WGS sequence"/>
</dbReference>
<evidence type="ECO:0000259" key="2">
    <source>
        <dbReference type="PROSITE" id="PS51677"/>
    </source>
</evidence>
<proteinExistence type="predicted"/>
<name>A0A6N7VGE4_9FIRM</name>
<dbReference type="Pfam" id="PF01522">
    <property type="entry name" value="Polysacc_deac_1"/>
    <property type="match status" value="1"/>
</dbReference>
<dbReference type="RefSeq" id="WP_154556424.1">
    <property type="nucleotide sequence ID" value="NZ_VUMR01000048.1"/>
</dbReference>
<evidence type="ECO:0000313" key="4">
    <source>
        <dbReference type="Proteomes" id="UP000434241"/>
    </source>
</evidence>
<keyword evidence="1" id="KW-0472">Membrane</keyword>
<dbReference type="GO" id="GO:0016810">
    <property type="term" value="F:hydrolase activity, acting on carbon-nitrogen (but not peptide) bonds"/>
    <property type="evidence" value="ECO:0007669"/>
    <property type="project" value="InterPro"/>
</dbReference>
<keyword evidence="1" id="KW-0812">Transmembrane</keyword>
<gene>
    <name evidence="3" type="ORF">FYJ55_08210</name>
</gene>
<feature type="transmembrane region" description="Helical" evidence="1">
    <location>
        <begin position="12"/>
        <end position="30"/>
    </location>
</feature>
<dbReference type="InterPro" id="IPR050248">
    <property type="entry name" value="Polysacc_deacetylase_ArnD"/>
</dbReference>
<evidence type="ECO:0000256" key="1">
    <source>
        <dbReference type="SAM" id="Phobius"/>
    </source>
</evidence>
<accession>A0A6N7VGE4</accession>
<dbReference type="Gene3D" id="2.60.40.10">
    <property type="entry name" value="Immunoglobulins"/>
    <property type="match status" value="2"/>
</dbReference>
<comment type="caution">
    <text evidence="3">The sequence shown here is derived from an EMBL/GenBank/DDBJ whole genome shotgun (WGS) entry which is preliminary data.</text>
</comment>
<protein>
    <submittedName>
        <fullName evidence="3">Polysaccharide deacetylase family protein</fullName>
    </submittedName>
</protein>
<dbReference type="PROSITE" id="PS51677">
    <property type="entry name" value="NODB"/>
    <property type="match status" value="1"/>
</dbReference>
<dbReference type="PANTHER" id="PTHR10587:SF125">
    <property type="entry name" value="POLYSACCHARIDE DEACETYLASE YHEN-RELATED"/>
    <property type="match status" value="1"/>
</dbReference>
<sequence>MTNKKRKDTFGNGLIAFLFICMIFLMGYAFKNPILLYSTNPEVEINHEYDPKTNIQQVFYHSDSSVQVSSDIDTKRVGNYTVTYQIKDYKKTCTVSVKDTKAPKLKVKTYTTDLKEDVKPNSFVESVEDDSKVTLSFKNKVTKDEKQTVTIIAKDAYGNCTMKDTTLTLKKDTEKPVISTDPINVYTDSKPNYKSYIEVMDNLDLNPKIKIDSSKVKTKKEGTYKLTVTATDRSGNKAKKKISVVVEKPTKVVYLTFDDGPSENTDKVLKILKKYDAKATFFVTGNNQKYNDSIRKAEKQGNTIALHTYTHDYATVYSSTEAYFNDLQQIRDMVKQITGKAPKYIRFPGGSSNMVSANYSQGIMSKLDNMVHERGYEYFDWNCSSGDAASNSVPAQTIVDNSTNCNYDQIMLLFHDSSPKTSTVEALPDIIENYKSRGYVFKAISDDTPIFHHGVNN</sequence>
<organism evidence="3 4">
    <name type="scientific">Holdemanella porci</name>
    <dbReference type="NCBI Taxonomy" id="2652276"/>
    <lineage>
        <taxon>Bacteria</taxon>
        <taxon>Bacillati</taxon>
        <taxon>Bacillota</taxon>
        <taxon>Erysipelotrichia</taxon>
        <taxon>Erysipelotrichales</taxon>
        <taxon>Erysipelotrichaceae</taxon>
        <taxon>Holdemanella</taxon>
    </lineage>
</organism>
<evidence type="ECO:0000313" key="3">
    <source>
        <dbReference type="EMBL" id="MSS56861.1"/>
    </source>
</evidence>
<keyword evidence="1" id="KW-1133">Transmembrane helix</keyword>
<dbReference type="InterPro" id="IPR002509">
    <property type="entry name" value="NODB_dom"/>
</dbReference>
<dbReference type="CDD" id="cd10944">
    <property type="entry name" value="CE4_SmPgdA_like"/>
    <property type="match status" value="1"/>
</dbReference>
<dbReference type="GeneID" id="93159272"/>
<dbReference type="GO" id="GO:0005975">
    <property type="term" value="P:carbohydrate metabolic process"/>
    <property type="evidence" value="ECO:0007669"/>
    <property type="project" value="InterPro"/>
</dbReference>
<dbReference type="InterPro" id="IPR011330">
    <property type="entry name" value="Glyco_hydro/deAcase_b/a-brl"/>
</dbReference>
<dbReference type="EMBL" id="VUMR01000048">
    <property type="protein sequence ID" value="MSS56861.1"/>
    <property type="molecule type" value="Genomic_DNA"/>
</dbReference>
<keyword evidence="4" id="KW-1185">Reference proteome</keyword>
<dbReference type="InterPro" id="IPR013783">
    <property type="entry name" value="Ig-like_fold"/>
</dbReference>
<feature type="domain" description="NodB homology" evidence="2">
    <location>
        <begin position="251"/>
        <end position="442"/>
    </location>
</feature>
<dbReference type="AlphaFoldDB" id="A0A6N7VGE4"/>
<dbReference type="Gene3D" id="3.20.20.370">
    <property type="entry name" value="Glycoside hydrolase/deacetylase"/>
    <property type="match status" value="1"/>
</dbReference>
<dbReference type="SUPFAM" id="SSF88713">
    <property type="entry name" value="Glycoside hydrolase/deacetylase"/>
    <property type="match status" value="1"/>
</dbReference>
<dbReference type="PANTHER" id="PTHR10587">
    <property type="entry name" value="GLYCOSYL TRANSFERASE-RELATED"/>
    <property type="match status" value="1"/>
</dbReference>
<reference evidence="3 4" key="1">
    <citation type="submission" date="2019-08" db="EMBL/GenBank/DDBJ databases">
        <title>In-depth cultivation of the pig gut microbiome towards novel bacterial diversity and tailored functional studies.</title>
        <authorList>
            <person name="Wylensek D."/>
            <person name="Hitch T.C.A."/>
            <person name="Clavel T."/>
        </authorList>
    </citation>
    <scope>NUCLEOTIDE SEQUENCE [LARGE SCALE GENOMIC DNA]</scope>
    <source>
        <strain evidence="3 4">LKV-472-APC-3</strain>
    </source>
</reference>